<dbReference type="Gene3D" id="1.20.120.140">
    <property type="entry name" value="Signal recognition particle SRP54, nucleotide-binding domain"/>
    <property type="match status" value="1"/>
</dbReference>
<evidence type="ECO:0000256" key="8">
    <source>
        <dbReference type="SAM" id="MobiDB-lite"/>
    </source>
</evidence>
<protein>
    <submittedName>
        <fullName evidence="10">SRP receptor subunit alpha</fullName>
    </submittedName>
</protein>
<evidence type="ECO:0000313" key="10">
    <source>
        <dbReference type="Ensembl" id="ENSOSIP00000016507.1"/>
    </source>
</evidence>
<evidence type="ECO:0000256" key="3">
    <source>
        <dbReference type="ARBA" id="ARBA00022741"/>
    </source>
</evidence>
<dbReference type="GO" id="GO:0006614">
    <property type="term" value="P:SRP-dependent cotranslational protein targeting to membrane"/>
    <property type="evidence" value="ECO:0007669"/>
    <property type="project" value="InterPro"/>
</dbReference>
<comment type="similarity">
    <text evidence="2">Belongs to the GTP-binding SRP family.</text>
</comment>
<dbReference type="SMART" id="SM00963">
    <property type="entry name" value="SRP54_N"/>
    <property type="match status" value="1"/>
</dbReference>
<evidence type="ECO:0000313" key="11">
    <source>
        <dbReference type="Proteomes" id="UP000694383"/>
    </source>
</evidence>
<feature type="compositionally biased region" description="Polar residues" evidence="8">
    <location>
        <begin position="197"/>
        <end position="209"/>
    </location>
</feature>
<feature type="domain" description="SRP54-type proteins GTP-binding" evidence="9">
    <location>
        <begin position="619"/>
        <end position="632"/>
    </location>
</feature>
<dbReference type="InterPro" id="IPR000897">
    <property type="entry name" value="SRP54_GTPase_dom"/>
</dbReference>
<dbReference type="FunFam" id="3.30.450.60:FF:000024">
    <property type="entry name" value="signal recognition particle receptor subunit alpha isoform X2"/>
    <property type="match status" value="1"/>
</dbReference>
<evidence type="ECO:0000259" key="9">
    <source>
        <dbReference type="PROSITE" id="PS00300"/>
    </source>
</evidence>
<feature type="region of interest" description="Disordered" evidence="8">
    <location>
        <begin position="127"/>
        <end position="294"/>
    </location>
</feature>
<keyword evidence="5" id="KW-0342">GTP-binding</keyword>
<dbReference type="GeneTree" id="ENSGT00550000074936"/>
<feature type="compositionally biased region" description="Basic and acidic residues" evidence="8">
    <location>
        <begin position="158"/>
        <end position="168"/>
    </location>
</feature>
<evidence type="ECO:0000256" key="4">
    <source>
        <dbReference type="ARBA" id="ARBA00022824"/>
    </source>
</evidence>
<keyword evidence="3" id="KW-0547">Nucleotide-binding</keyword>
<reference evidence="10" key="2">
    <citation type="submission" date="2025-09" db="UniProtKB">
        <authorList>
            <consortium name="Ensembl"/>
        </authorList>
    </citation>
    <scope>IDENTIFICATION</scope>
</reference>
<dbReference type="InterPro" id="IPR011012">
    <property type="entry name" value="Longin-like_dom_sf"/>
</dbReference>
<dbReference type="GO" id="GO:0003924">
    <property type="term" value="F:GTPase activity"/>
    <property type="evidence" value="ECO:0007669"/>
    <property type="project" value="InterPro"/>
</dbReference>
<dbReference type="SUPFAM" id="SSF47364">
    <property type="entry name" value="Domain of the SRP/SRP receptor G-proteins"/>
    <property type="match status" value="1"/>
</dbReference>
<accession>A0A8C8DMH4</accession>
<dbReference type="GO" id="GO:0006886">
    <property type="term" value="P:intracellular protein transport"/>
    <property type="evidence" value="ECO:0007669"/>
    <property type="project" value="InterPro"/>
</dbReference>
<evidence type="ECO:0000256" key="5">
    <source>
        <dbReference type="ARBA" id="ARBA00023134"/>
    </source>
</evidence>
<dbReference type="GO" id="GO:0005525">
    <property type="term" value="F:GTP binding"/>
    <property type="evidence" value="ECO:0007669"/>
    <property type="project" value="UniProtKB-KW"/>
</dbReference>
<dbReference type="CDD" id="cd14826">
    <property type="entry name" value="SR_alpha_SRX"/>
    <property type="match status" value="1"/>
</dbReference>
<dbReference type="Gene3D" id="3.40.50.300">
    <property type="entry name" value="P-loop containing nucleotide triphosphate hydrolases"/>
    <property type="match status" value="1"/>
</dbReference>
<dbReference type="InterPro" id="IPR036225">
    <property type="entry name" value="SRP/SRP_N"/>
</dbReference>
<name>A0A8C8DMH4_9TELE</name>
<dbReference type="Ensembl" id="ENSOSIT00000017455.1">
    <property type="protein sequence ID" value="ENSOSIP00000016507.1"/>
    <property type="gene ID" value="ENSOSIG00000009080.1"/>
</dbReference>
<dbReference type="Proteomes" id="UP000694383">
    <property type="component" value="Unplaced"/>
</dbReference>
<keyword evidence="11" id="KW-1185">Reference proteome</keyword>
<reference evidence="10" key="1">
    <citation type="submission" date="2025-08" db="UniProtKB">
        <authorList>
            <consortium name="Ensembl"/>
        </authorList>
    </citation>
    <scope>IDENTIFICATION</scope>
</reference>
<feature type="compositionally biased region" description="Basic residues" evidence="8">
    <location>
        <begin position="169"/>
        <end position="181"/>
    </location>
</feature>
<evidence type="ECO:0000256" key="7">
    <source>
        <dbReference type="ARBA" id="ARBA00023170"/>
    </source>
</evidence>
<feature type="compositionally biased region" description="Basic and acidic residues" evidence="8">
    <location>
        <begin position="213"/>
        <end position="223"/>
    </location>
</feature>
<organism evidence="10 11">
    <name type="scientific">Oryzias sinensis</name>
    <name type="common">Chinese medaka</name>
    <dbReference type="NCBI Taxonomy" id="183150"/>
    <lineage>
        <taxon>Eukaryota</taxon>
        <taxon>Metazoa</taxon>
        <taxon>Chordata</taxon>
        <taxon>Craniata</taxon>
        <taxon>Vertebrata</taxon>
        <taxon>Euteleostomi</taxon>
        <taxon>Actinopterygii</taxon>
        <taxon>Neopterygii</taxon>
        <taxon>Teleostei</taxon>
        <taxon>Neoteleostei</taxon>
        <taxon>Acanthomorphata</taxon>
        <taxon>Ovalentaria</taxon>
        <taxon>Atherinomorphae</taxon>
        <taxon>Beloniformes</taxon>
        <taxon>Adrianichthyidae</taxon>
        <taxon>Oryziinae</taxon>
        <taxon>Oryzias</taxon>
    </lineage>
</organism>
<dbReference type="PROSITE" id="PS00300">
    <property type="entry name" value="SRP54"/>
    <property type="match status" value="1"/>
</dbReference>
<dbReference type="PANTHER" id="PTHR43134:SF1">
    <property type="entry name" value="SIGNAL RECOGNITION PARTICLE RECEPTOR SUBUNIT ALPHA"/>
    <property type="match status" value="1"/>
</dbReference>
<evidence type="ECO:0000256" key="1">
    <source>
        <dbReference type="ARBA" id="ARBA00004397"/>
    </source>
</evidence>
<dbReference type="InterPro" id="IPR042101">
    <property type="entry name" value="SRP54_N_sf"/>
</dbReference>
<dbReference type="Pfam" id="PF00448">
    <property type="entry name" value="SRP54"/>
    <property type="match status" value="1"/>
</dbReference>
<keyword evidence="4" id="KW-0256">Endoplasmic reticulum</keyword>
<dbReference type="GO" id="GO:0005047">
    <property type="term" value="F:signal recognition particle binding"/>
    <property type="evidence" value="ECO:0007669"/>
    <property type="project" value="InterPro"/>
</dbReference>
<keyword evidence="7" id="KW-0675">Receptor</keyword>
<dbReference type="SMART" id="SM00382">
    <property type="entry name" value="AAA"/>
    <property type="match status" value="1"/>
</dbReference>
<dbReference type="InterPro" id="IPR003593">
    <property type="entry name" value="AAA+_ATPase"/>
</dbReference>
<dbReference type="SUPFAM" id="SSF52540">
    <property type="entry name" value="P-loop containing nucleoside triphosphate hydrolases"/>
    <property type="match status" value="1"/>
</dbReference>
<dbReference type="SUPFAM" id="SSF64356">
    <property type="entry name" value="SNARE-like"/>
    <property type="match status" value="1"/>
</dbReference>
<dbReference type="Gene3D" id="3.30.450.60">
    <property type="match status" value="1"/>
</dbReference>
<dbReference type="InterPro" id="IPR007222">
    <property type="entry name" value="Sig_recog_particle_rcpt_asu_N"/>
</dbReference>
<dbReference type="Pfam" id="PF04086">
    <property type="entry name" value="SRP-alpha_N"/>
    <property type="match status" value="1"/>
</dbReference>
<dbReference type="InterPro" id="IPR013822">
    <property type="entry name" value="Signal_recog_particl_SRP54_hlx"/>
</dbReference>
<feature type="compositionally biased region" description="Basic residues" evidence="8">
    <location>
        <begin position="238"/>
        <end position="247"/>
    </location>
</feature>
<evidence type="ECO:0000256" key="6">
    <source>
        <dbReference type="ARBA" id="ARBA00023136"/>
    </source>
</evidence>
<dbReference type="Pfam" id="PF02881">
    <property type="entry name" value="SRP54_N"/>
    <property type="match status" value="1"/>
</dbReference>
<dbReference type="PANTHER" id="PTHR43134">
    <property type="entry name" value="SIGNAL RECOGNITION PARTICLE RECEPTOR SUBUNIT ALPHA"/>
    <property type="match status" value="1"/>
</dbReference>
<sequence>MLDFFTIFSKGGIVLWCFQGAGVKESFTGPVNALIRSVILQERSGSNSFTHERQSLKYKLDNEFELIFVVGFQNILTLTYVDKFIDDVQLRFRDRYKNELVQKGALMLLNNSFEFEDDFQRILREAEESSRTRSTTYMRAFQESEKSKKTVKSMIETKGGDKGKEQGGKKSKSSKKERKFHSPAPEPAKVEKPSPPGQKTLQNGNQGLTQEEIIQKKREEFIRKHTAGPTEKPSKSPKPQKPRGKTKRVWDNGGTNTKELDYSAKNGDSPGVNDKDLDAHNDLVGPPFTSTEQGDLLPVDYESSEEEEHLVCLPPPPPPPPKKGGGGGGCGWVKGWVGSKSLSQEDMEPVLEKMKEHLIAKNVAAEIASQLCDSVAKKLEGKVMGTFTTVASTVKQALQDSLVQILQPKRRVDILRDVMEAQSQRRPFVITFCGVNGVGKSTNLAKISYWLIENGFTVLIAACDTFRAGAVEQLRTHQRRLNALHPPEKHGGQPVVQLYEKGYGKDAAGIAMEAIAYARNQAFDVVLVDTAGRMQDNAPLMTALAKLIAVNMPDLVLFVGEALVGNEAVDQLVKFNQALADHSMSEKPRLIDGIVLTKFDTIDDKVGAAISMTYITGQPIVFVGTGQTYNDLRSLNARAVVGALMKA</sequence>
<dbReference type="SMART" id="SM00962">
    <property type="entry name" value="SRP54"/>
    <property type="match status" value="1"/>
</dbReference>
<dbReference type="InterPro" id="IPR027417">
    <property type="entry name" value="P-loop_NTPase"/>
</dbReference>
<keyword evidence="6" id="KW-0472">Membrane</keyword>
<comment type="subcellular location">
    <subcellularLocation>
        <location evidence="1">Endoplasmic reticulum membrane</location>
        <topology evidence="1">Peripheral membrane protein</topology>
        <orientation evidence="1">Cytoplasmic side</orientation>
    </subcellularLocation>
</comment>
<dbReference type="FunFam" id="3.40.50.300:FF:000188">
    <property type="entry name" value="signal recognition particle receptor subunit alpha"/>
    <property type="match status" value="1"/>
</dbReference>
<dbReference type="AlphaFoldDB" id="A0A8C8DMH4"/>
<proteinExistence type="inferred from homology"/>
<evidence type="ECO:0000256" key="2">
    <source>
        <dbReference type="ARBA" id="ARBA00008531"/>
    </source>
</evidence>
<dbReference type="CDD" id="cd17876">
    <property type="entry name" value="SRalpha_C"/>
    <property type="match status" value="1"/>
</dbReference>
<dbReference type="GO" id="GO:0005785">
    <property type="term" value="C:signal recognition particle receptor complex"/>
    <property type="evidence" value="ECO:0007669"/>
    <property type="project" value="InterPro"/>
</dbReference>